<dbReference type="InterPro" id="IPR044421">
    <property type="entry name" value="SMYD4_SET"/>
</dbReference>
<keyword evidence="4" id="KW-0489">Methyltransferase</keyword>
<dbReference type="SUPFAM" id="SSF48452">
    <property type="entry name" value="TPR-like"/>
    <property type="match status" value="1"/>
</dbReference>
<keyword evidence="5" id="KW-0808">Transferase</keyword>
<dbReference type="InterPro" id="IPR001214">
    <property type="entry name" value="SET_dom"/>
</dbReference>
<dbReference type="GO" id="GO:0008270">
    <property type="term" value="F:zinc ion binding"/>
    <property type="evidence" value="ECO:0007669"/>
    <property type="project" value="UniProtKB-KW"/>
</dbReference>
<evidence type="ECO:0000256" key="6">
    <source>
        <dbReference type="ARBA" id="ARBA00022691"/>
    </source>
</evidence>
<gene>
    <name evidence="17" type="ORF">ABMA28_000215</name>
</gene>
<comment type="function">
    <text evidence="12">Protein-lysine N-methyltransferase. Monomethylates PRMT5, modulating its transcriptional activity. May also act as a histone methyltransferase. Plays a critical role in cardiac development. Acts as a key epigenetic regulator of gene expression during cardiac development via its dual activities as a methyltransferase and negative regulator of HDAC1.</text>
</comment>
<dbReference type="GO" id="GO:0008170">
    <property type="term" value="F:N-methyltransferase activity"/>
    <property type="evidence" value="ECO:0007669"/>
    <property type="project" value="UniProtKB-ARBA"/>
</dbReference>
<keyword evidence="8" id="KW-0863">Zinc-finger</keyword>
<dbReference type="InterPro" id="IPR046341">
    <property type="entry name" value="SET_dom_sf"/>
</dbReference>
<dbReference type="PANTHER" id="PTHR46165:SF2">
    <property type="entry name" value="SET AND MYND DOMAIN-CONTAINING PROTEIN 4"/>
    <property type="match status" value="1"/>
</dbReference>
<evidence type="ECO:0000256" key="14">
    <source>
        <dbReference type="ARBA" id="ARBA00093680"/>
    </source>
</evidence>
<comment type="caution">
    <text evidence="17">The sequence shown here is derived from an EMBL/GenBank/DDBJ whole genome shotgun (WGS) entry which is preliminary data.</text>
</comment>
<dbReference type="SUPFAM" id="SSF144232">
    <property type="entry name" value="HIT/MYND zinc finger-like"/>
    <property type="match status" value="1"/>
</dbReference>
<dbReference type="CDD" id="cd10536">
    <property type="entry name" value="SET_SMYD4"/>
    <property type="match status" value="1"/>
</dbReference>
<dbReference type="AlphaFoldDB" id="A0ABD0TRJ6"/>
<keyword evidence="10" id="KW-0539">Nucleus</keyword>
<dbReference type="GO" id="GO:0008276">
    <property type="term" value="F:protein methyltransferase activity"/>
    <property type="evidence" value="ECO:0007669"/>
    <property type="project" value="UniProtKB-ARBA"/>
</dbReference>
<evidence type="ECO:0000256" key="15">
    <source>
        <dbReference type="SAM" id="Coils"/>
    </source>
</evidence>
<evidence type="ECO:0000256" key="5">
    <source>
        <dbReference type="ARBA" id="ARBA00022679"/>
    </source>
</evidence>
<evidence type="ECO:0000256" key="13">
    <source>
        <dbReference type="ARBA" id="ARBA00093635"/>
    </source>
</evidence>
<keyword evidence="7" id="KW-0479">Metal-binding</keyword>
<keyword evidence="3" id="KW-0963">Cytoplasm</keyword>
<evidence type="ECO:0000256" key="2">
    <source>
        <dbReference type="ARBA" id="ARBA00004496"/>
    </source>
</evidence>
<keyword evidence="15" id="KW-0175">Coiled coil</keyword>
<dbReference type="PROSITE" id="PS01360">
    <property type="entry name" value="ZF_MYND_1"/>
    <property type="match status" value="1"/>
</dbReference>
<dbReference type="SMART" id="SM00317">
    <property type="entry name" value="SET"/>
    <property type="match status" value="1"/>
</dbReference>
<dbReference type="Gene3D" id="2.170.270.10">
    <property type="entry name" value="SET domain"/>
    <property type="match status" value="1"/>
</dbReference>
<evidence type="ECO:0000313" key="18">
    <source>
        <dbReference type="Proteomes" id="UP001549921"/>
    </source>
</evidence>
<feature type="coiled-coil region" evidence="15">
    <location>
        <begin position="192"/>
        <end position="219"/>
    </location>
</feature>
<name>A0ABD0TRJ6_LOXSC</name>
<keyword evidence="9" id="KW-0862">Zinc</keyword>
<organism evidence="17 18">
    <name type="scientific">Loxostege sticticalis</name>
    <name type="common">Beet webworm moth</name>
    <dbReference type="NCBI Taxonomy" id="481309"/>
    <lineage>
        <taxon>Eukaryota</taxon>
        <taxon>Metazoa</taxon>
        <taxon>Ecdysozoa</taxon>
        <taxon>Arthropoda</taxon>
        <taxon>Hexapoda</taxon>
        <taxon>Insecta</taxon>
        <taxon>Pterygota</taxon>
        <taxon>Neoptera</taxon>
        <taxon>Endopterygota</taxon>
        <taxon>Lepidoptera</taxon>
        <taxon>Glossata</taxon>
        <taxon>Ditrysia</taxon>
        <taxon>Pyraloidea</taxon>
        <taxon>Crambidae</taxon>
        <taxon>Pyraustinae</taxon>
        <taxon>Loxostege</taxon>
    </lineage>
</organism>
<evidence type="ECO:0000256" key="9">
    <source>
        <dbReference type="ARBA" id="ARBA00022833"/>
    </source>
</evidence>
<evidence type="ECO:0000256" key="3">
    <source>
        <dbReference type="ARBA" id="ARBA00022490"/>
    </source>
</evidence>
<evidence type="ECO:0000259" key="16">
    <source>
        <dbReference type="PROSITE" id="PS50280"/>
    </source>
</evidence>
<evidence type="ECO:0000256" key="12">
    <source>
        <dbReference type="ARBA" id="ARBA00093423"/>
    </source>
</evidence>
<evidence type="ECO:0000256" key="7">
    <source>
        <dbReference type="ARBA" id="ARBA00022723"/>
    </source>
</evidence>
<evidence type="ECO:0000256" key="1">
    <source>
        <dbReference type="ARBA" id="ARBA00004123"/>
    </source>
</evidence>
<dbReference type="Gene3D" id="1.25.40.10">
    <property type="entry name" value="Tetratricopeptide repeat domain"/>
    <property type="match status" value="2"/>
</dbReference>
<dbReference type="Proteomes" id="UP001549921">
    <property type="component" value="Unassembled WGS sequence"/>
</dbReference>
<dbReference type="PANTHER" id="PTHR46165">
    <property type="entry name" value="SET AND MYND DOMAIN-CONTAINING PROTEIN 4"/>
    <property type="match status" value="1"/>
</dbReference>
<dbReference type="SUPFAM" id="SSF82199">
    <property type="entry name" value="SET domain"/>
    <property type="match status" value="1"/>
</dbReference>
<dbReference type="InterPro" id="IPR052097">
    <property type="entry name" value="SET-MYND_domain_protein"/>
</dbReference>
<proteinExistence type="predicted"/>
<reference evidence="17 18" key="1">
    <citation type="submission" date="2024-06" db="EMBL/GenBank/DDBJ databases">
        <title>A chromosome-level genome assembly of beet webworm, Loxostege sticticalis.</title>
        <authorList>
            <person name="Zhang Y."/>
        </authorList>
    </citation>
    <scope>NUCLEOTIDE SEQUENCE [LARGE SCALE GENOMIC DNA]</scope>
    <source>
        <strain evidence="17">AQ028</strain>
        <tissue evidence="17">Male pupae</tissue>
    </source>
</reference>
<dbReference type="Pfam" id="PF00856">
    <property type="entry name" value="SET"/>
    <property type="match status" value="1"/>
</dbReference>
<protein>
    <recommendedName>
        <fullName evidence="13">Protein-lysine N-methyltransferase SMYD4</fullName>
    </recommendedName>
    <alternativeName>
        <fullName evidence="14">SET and MYND domain-containing protein 4</fullName>
    </alternativeName>
</protein>
<comment type="subcellular location">
    <subcellularLocation>
        <location evidence="2">Cytoplasm</location>
    </subcellularLocation>
    <subcellularLocation>
        <location evidence="1">Nucleus</location>
    </subcellularLocation>
</comment>
<dbReference type="EMBL" id="JBEDNZ010000001">
    <property type="protein sequence ID" value="KAL0851930.1"/>
    <property type="molecule type" value="Genomic_DNA"/>
</dbReference>
<dbReference type="GO" id="GO:0008757">
    <property type="term" value="F:S-adenosylmethionine-dependent methyltransferase activity"/>
    <property type="evidence" value="ECO:0007669"/>
    <property type="project" value="UniProtKB-ARBA"/>
</dbReference>
<feature type="domain" description="SET" evidence="16">
    <location>
        <begin position="239"/>
        <end position="539"/>
    </location>
</feature>
<dbReference type="GO" id="GO:0032259">
    <property type="term" value="P:methylation"/>
    <property type="evidence" value="ECO:0007669"/>
    <property type="project" value="UniProtKB-KW"/>
</dbReference>
<comment type="catalytic activity">
    <reaction evidence="11">
        <text>L-lysyl-[protein] + S-adenosyl-L-methionine = N(6)-methyl-L-lysyl-[protein] + S-adenosyl-L-homocysteine + H(+)</text>
        <dbReference type="Rhea" id="RHEA:51736"/>
        <dbReference type="Rhea" id="RHEA-COMP:9752"/>
        <dbReference type="Rhea" id="RHEA-COMP:13053"/>
        <dbReference type="ChEBI" id="CHEBI:15378"/>
        <dbReference type="ChEBI" id="CHEBI:29969"/>
        <dbReference type="ChEBI" id="CHEBI:57856"/>
        <dbReference type="ChEBI" id="CHEBI:59789"/>
        <dbReference type="ChEBI" id="CHEBI:61929"/>
    </reaction>
</comment>
<dbReference type="GO" id="GO:0005634">
    <property type="term" value="C:nucleus"/>
    <property type="evidence" value="ECO:0007669"/>
    <property type="project" value="UniProtKB-SubCell"/>
</dbReference>
<evidence type="ECO:0000256" key="4">
    <source>
        <dbReference type="ARBA" id="ARBA00022603"/>
    </source>
</evidence>
<dbReference type="GO" id="GO:0005737">
    <property type="term" value="C:cytoplasm"/>
    <property type="evidence" value="ECO:0007669"/>
    <property type="project" value="UniProtKB-SubCell"/>
</dbReference>
<dbReference type="InterPro" id="IPR002893">
    <property type="entry name" value="Znf_MYND"/>
</dbReference>
<evidence type="ECO:0000256" key="8">
    <source>
        <dbReference type="ARBA" id="ARBA00022771"/>
    </source>
</evidence>
<evidence type="ECO:0000256" key="10">
    <source>
        <dbReference type="ARBA" id="ARBA00023242"/>
    </source>
</evidence>
<accession>A0ABD0TRJ6</accession>
<evidence type="ECO:0000256" key="11">
    <source>
        <dbReference type="ARBA" id="ARBA00048985"/>
    </source>
</evidence>
<dbReference type="PROSITE" id="PS50280">
    <property type="entry name" value="SET"/>
    <property type="match status" value="1"/>
</dbReference>
<dbReference type="InterPro" id="IPR011990">
    <property type="entry name" value="TPR-like_helical_dom_sf"/>
</dbReference>
<sequence>MNINLPENCAKQWEILLLLLSSEEKKIDRTNDTEIDTMNYFYKNEGVGKIMSNWLLQMQMTYAKKVSDSNTALKCNEISQLWRLRGNDNFRANQVKESYKCYCESVLYAPQHGPMYPLALANRSAALLRMKRFQECLSDVELALNSGYEQRHKLLLRQADCHIELGSREQARSALDAAVSHAQTLQLAPAYAAEFDRHLKILEKKLEVLEEIEDLNREEEVPPPECYKGENSDFYAASNVLELRRSESCGRFVVARESARRGDVLFSEEPYAWVTLPEGDPERRVCETCCQTDVNPVPCGTCSRSVYCGVGCRARGAGLFHRWECPGAQAAIFPTIGIAHLALRVLLITASEGFPRVPESSADPSTAAELFQAYSRVDSVKIYKKDTPAFYRMFNLVTNFDKMNNTDYIQYALTATMLTLYLEQFTTFFKELPSRIPYSVPAGQLRVFAGALLLRAMGQLVCNGHAALTLTMQEDSADDGLKVTVAEREVRRATAIYPSAAMMNHSCDPNIINTFYKGRLVVVSGREIAAGSEVLNCYGPHRSRESHAHRRAALRAQYCFTCACSVCTDPDRRDFVHLFSAYACQSCKGPVSCNSGGSTRCPQCGAEFRVERALDALDQARELLAESKRAHTPAEKFEKAQAALKLQQQAWHRHHAALRESADKVAWLYADYGDYSKSVELIKQNIQSLEYQFGSFSAEVAHELRKLSDVMLQRILTTSHSAEYRDWCLETHKIVKKAVQLTELNYGSWEPFVKKLKECEKFVASLVNEGRSTDVADSIHHNLHYNLKI</sequence>
<keyword evidence="6" id="KW-0949">S-adenosyl-L-methionine</keyword>
<evidence type="ECO:0000313" key="17">
    <source>
        <dbReference type="EMBL" id="KAL0851930.1"/>
    </source>
</evidence>